<evidence type="ECO:0000313" key="2">
    <source>
        <dbReference type="EMBL" id="GAA4369169.1"/>
    </source>
</evidence>
<feature type="chain" id="PRO_5045707450" description="Adhesin domain-containing protein" evidence="1">
    <location>
        <begin position="20"/>
        <end position="265"/>
    </location>
</feature>
<organism evidence="2 3">
    <name type="scientific">Hymenobacter saemangeumensis</name>
    <dbReference type="NCBI Taxonomy" id="1084522"/>
    <lineage>
        <taxon>Bacteria</taxon>
        <taxon>Pseudomonadati</taxon>
        <taxon>Bacteroidota</taxon>
        <taxon>Cytophagia</taxon>
        <taxon>Cytophagales</taxon>
        <taxon>Hymenobacteraceae</taxon>
        <taxon>Hymenobacter</taxon>
    </lineage>
</organism>
<dbReference type="EMBL" id="BAABGZ010000080">
    <property type="protein sequence ID" value="GAA4369169.1"/>
    <property type="molecule type" value="Genomic_DNA"/>
</dbReference>
<evidence type="ECO:0000313" key="3">
    <source>
        <dbReference type="Proteomes" id="UP001501153"/>
    </source>
</evidence>
<accession>A0ABP8IS52</accession>
<evidence type="ECO:0000256" key="1">
    <source>
        <dbReference type="SAM" id="SignalP"/>
    </source>
</evidence>
<protein>
    <recommendedName>
        <fullName evidence="4">Adhesin domain-containing protein</fullName>
    </recommendedName>
</protein>
<name>A0ABP8IS52_9BACT</name>
<feature type="signal peptide" evidence="1">
    <location>
        <begin position="1"/>
        <end position="19"/>
    </location>
</feature>
<keyword evidence="1" id="KW-0732">Signal</keyword>
<proteinExistence type="predicted"/>
<gene>
    <name evidence="2" type="ORF">GCM10023185_42570</name>
</gene>
<evidence type="ECO:0008006" key="4">
    <source>
        <dbReference type="Google" id="ProtNLM"/>
    </source>
</evidence>
<keyword evidence="3" id="KW-1185">Reference proteome</keyword>
<dbReference type="Proteomes" id="UP001501153">
    <property type="component" value="Unassembled WGS sequence"/>
</dbReference>
<reference evidence="3" key="1">
    <citation type="journal article" date="2019" name="Int. J. Syst. Evol. Microbiol.">
        <title>The Global Catalogue of Microorganisms (GCM) 10K type strain sequencing project: providing services to taxonomists for standard genome sequencing and annotation.</title>
        <authorList>
            <consortium name="The Broad Institute Genomics Platform"/>
            <consortium name="The Broad Institute Genome Sequencing Center for Infectious Disease"/>
            <person name="Wu L."/>
            <person name="Ma J."/>
        </authorList>
    </citation>
    <scope>NUCLEOTIDE SEQUENCE [LARGE SCALE GENOMIC DNA]</scope>
    <source>
        <strain evidence="3">JCM 17923</strain>
    </source>
</reference>
<sequence length="265" mass="27650">MQKLLFPLLLAALTLPAAAQTAPAFKSSCDEHNFHSGRGQQRYCETRDLTMSLPKSGPLYVDADQNGGISVRSWAGKEVRVRVKVQAWGPDEAAAKAVVAGINISSAEGQLRARAGEGENWAVSYELLVPEKLALDLKTHNGGISLDGVRGPVTFAAQNGGVSIVGDGGDVRGHTQNGGVSIVLNGKKWEGKGVDVTTTNGGVSWVVPANYAAQLYSSTSHGRISSDFPTISRSMMGGEVNLALGKGGAPVKAVTTNGGISIRRI</sequence>
<comment type="caution">
    <text evidence="2">The sequence shown here is derived from an EMBL/GenBank/DDBJ whole genome shotgun (WGS) entry which is preliminary data.</text>
</comment>
<dbReference type="RefSeq" id="WP_345238180.1">
    <property type="nucleotide sequence ID" value="NZ_BAABGZ010000080.1"/>
</dbReference>